<evidence type="ECO:0000313" key="3">
    <source>
        <dbReference type="EMBL" id="KAF7139931.1"/>
    </source>
</evidence>
<dbReference type="PANTHER" id="PTHR21477">
    <property type="entry name" value="ZGC:172139"/>
    <property type="match status" value="1"/>
</dbReference>
<evidence type="ECO:0000313" key="4">
    <source>
        <dbReference type="Proteomes" id="UP000626092"/>
    </source>
</evidence>
<evidence type="ECO:0000256" key="1">
    <source>
        <dbReference type="SAM" id="MobiDB-lite"/>
    </source>
</evidence>
<dbReference type="PANTHER" id="PTHR21477:SF12">
    <property type="entry name" value="PROTEIN PHLOEM PROTEIN 2-LIKE A10"/>
    <property type="match status" value="1"/>
</dbReference>
<keyword evidence="2" id="KW-0472">Membrane</keyword>
<dbReference type="AlphaFoldDB" id="A0A834GVE6"/>
<protein>
    <recommendedName>
        <fullName evidence="5">Protein PHLOEM PROTEIN 2-LIKE A10</fullName>
    </recommendedName>
</protein>
<dbReference type="InterPro" id="IPR019141">
    <property type="entry name" value="DUF2045"/>
</dbReference>
<evidence type="ECO:0000256" key="2">
    <source>
        <dbReference type="SAM" id="Phobius"/>
    </source>
</evidence>
<organism evidence="3 4">
    <name type="scientific">Rhododendron simsii</name>
    <name type="common">Sims's rhododendron</name>
    <dbReference type="NCBI Taxonomy" id="118357"/>
    <lineage>
        <taxon>Eukaryota</taxon>
        <taxon>Viridiplantae</taxon>
        <taxon>Streptophyta</taxon>
        <taxon>Embryophyta</taxon>
        <taxon>Tracheophyta</taxon>
        <taxon>Spermatophyta</taxon>
        <taxon>Magnoliopsida</taxon>
        <taxon>eudicotyledons</taxon>
        <taxon>Gunneridae</taxon>
        <taxon>Pentapetalae</taxon>
        <taxon>asterids</taxon>
        <taxon>Ericales</taxon>
        <taxon>Ericaceae</taxon>
        <taxon>Ericoideae</taxon>
        <taxon>Rhodoreae</taxon>
        <taxon>Rhododendron</taxon>
    </lineage>
</organism>
<evidence type="ECO:0008006" key="5">
    <source>
        <dbReference type="Google" id="ProtNLM"/>
    </source>
</evidence>
<feature type="compositionally biased region" description="Basic and acidic residues" evidence="1">
    <location>
        <begin position="281"/>
        <end position="294"/>
    </location>
</feature>
<keyword evidence="2" id="KW-1133">Transmembrane helix</keyword>
<keyword evidence="2" id="KW-0812">Transmembrane</keyword>
<accession>A0A834GVE6</accession>
<comment type="caution">
    <text evidence="3">The sequence shown here is derived from an EMBL/GenBank/DDBJ whole genome shotgun (WGS) entry which is preliminary data.</text>
</comment>
<name>A0A834GVE6_RHOSS</name>
<reference evidence="3" key="1">
    <citation type="submission" date="2019-11" db="EMBL/GenBank/DDBJ databases">
        <authorList>
            <person name="Liu Y."/>
            <person name="Hou J."/>
            <person name="Li T.-Q."/>
            <person name="Guan C.-H."/>
            <person name="Wu X."/>
            <person name="Wu H.-Z."/>
            <person name="Ling F."/>
            <person name="Zhang R."/>
            <person name="Shi X.-G."/>
            <person name="Ren J.-P."/>
            <person name="Chen E.-F."/>
            <person name="Sun J.-M."/>
        </authorList>
    </citation>
    <scope>NUCLEOTIDE SEQUENCE</scope>
    <source>
        <strain evidence="3">Adult_tree_wgs_1</strain>
        <tissue evidence="3">Leaves</tissue>
    </source>
</reference>
<dbReference type="OrthoDB" id="1641131at2759"/>
<proteinExistence type="predicted"/>
<keyword evidence="4" id="KW-1185">Reference proteome</keyword>
<dbReference type="EMBL" id="WJXA01000006">
    <property type="protein sequence ID" value="KAF7139931.1"/>
    <property type="molecule type" value="Genomic_DNA"/>
</dbReference>
<feature type="transmembrane region" description="Helical" evidence="2">
    <location>
        <begin position="20"/>
        <end position="37"/>
    </location>
</feature>
<sequence>MDLQLGKQGLDFSRRRKRYLIAVALFGVSTYGAYKLYHLPSIARKRKRLFKLIGALVSIAETVSDSAETISVVSKDLREFLESDTDQIPNSLKQLSKIARSEEFSQSVVRVTEAMTVGVLRGYRVEMGDESGEGSKSSCSDRVVEKLMSNAGTGFVSVVVGSFARNLVLAFYSNGELNNGLSGDGWVNVVSSEKCKVLIADCIQTFVSTAVAVFLDRTMDVNMYDEIFAGLTNPKHRTKVTDFMVSVCNGAVETLVKTSHQVLTNPKSNRDSSSSDSGSIVDHRRNPSRMREEFQSTPNGIQDSGWMSTVTSTLAVPSNRRFVLDVTGRVTFETIRSLVEFFLWKISEGLKRSVGVVHEEAVERGLQVVRYVGAKSSVIVTICLALYLHIMGELKIPVRRKEKITFDGCGFCKCIPLVPWQILSANGSHGPASLGRVLKLDTDCCERAGTEGKLAPVAVMAGQNYDSVTADEVLVSSKERSGSYNWVAFRRAAPVNFPLVDFLHGYTPKCSTNVGFHCRGVRK</sequence>
<gene>
    <name evidence="3" type="ORF">RHSIM_Rhsim06G0064000</name>
</gene>
<feature type="region of interest" description="Disordered" evidence="1">
    <location>
        <begin position="262"/>
        <end position="303"/>
    </location>
</feature>
<dbReference type="Proteomes" id="UP000626092">
    <property type="component" value="Unassembled WGS sequence"/>
</dbReference>